<comment type="caution">
    <text evidence="3">The sequence shown here is derived from an EMBL/GenBank/DDBJ whole genome shotgun (WGS) entry which is preliminary data.</text>
</comment>
<proteinExistence type="predicted"/>
<dbReference type="EMBL" id="MVGJ01000010">
    <property type="protein sequence ID" value="OOL83739.1"/>
    <property type="molecule type" value="Genomic_DNA"/>
</dbReference>
<evidence type="ECO:0000313" key="6">
    <source>
        <dbReference type="Proteomes" id="UP000249070"/>
    </source>
</evidence>
<evidence type="ECO:0000313" key="7">
    <source>
        <dbReference type="Proteomes" id="UP000469871"/>
    </source>
</evidence>
<reference evidence="4 6" key="2">
    <citation type="submission" date="2018-05" db="EMBL/GenBank/DDBJ databases">
        <title>Vancomycin-resistant Enterococcus faecium strain from Chelyabinsk, Russia.</title>
        <authorList>
            <person name="Gostev V."/>
            <person name="Goncharov A."/>
            <person name="Kolodzhieva V."/>
            <person name="Suvorov A."/>
            <person name="Sidorenko S."/>
            <person name="Zueva L."/>
        </authorList>
    </citation>
    <scope>NUCLEOTIDE SEQUENCE [LARGE SCALE GENOMIC DNA]</scope>
    <source>
        <strain evidence="4 6">20</strain>
    </source>
</reference>
<keyword evidence="1" id="KW-0472">Membrane</keyword>
<evidence type="ECO:0000313" key="3">
    <source>
        <dbReference type="EMBL" id="OOL83739.1"/>
    </source>
</evidence>
<dbReference type="AlphaFoldDB" id="A0A1S8KVI2"/>
<feature type="transmembrane region" description="Helical" evidence="1">
    <location>
        <begin position="31"/>
        <end position="54"/>
    </location>
</feature>
<evidence type="ECO:0000313" key="2">
    <source>
        <dbReference type="EMBL" id="KAB7577082.1"/>
    </source>
</evidence>
<dbReference type="Proteomes" id="UP000469871">
    <property type="component" value="Unassembled WGS sequence"/>
</dbReference>
<name>A0A1S8KVI2_ENTFC</name>
<dbReference type="EMBL" id="QHGU01000133">
    <property type="protein sequence ID" value="PZM53127.1"/>
    <property type="molecule type" value="Genomic_DNA"/>
</dbReference>
<gene>
    <name evidence="3" type="ORF">B1P95_02090</name>
    <name evidence="4" type="ORF">DKP91_14475</name>
    <name evidence="2" type="ORF">GBM73_07020</name>
</gene>
<reference evidence="2 7" key="3">
    <citation type="submission" date="2019-10" db="EMBL/GenBank/DDBJ databases">
        <title>Evolutionary dynamics of vancomycin-resistant Enterococcus faecium during gastrointestinal tract colonization and bloodstream infection in immunocompromised pediatric patients.</title>
        <authorList>
            <person name="Chilambi G.S."/>
            <person name="Nordstrom H.R."/>
            <person name="Evans D.R."/>
            <person name="Ferrolino J."/>
            <person name="Hayden R.T."/>
            <person name="Maron G.M."/>
            <person name="Vo A.N."/>
            <person name="Gilmore M.S."/>
            <person name="Wolf J."/>
            <person name="Rosch J.W."/>
            <person name="Van Tyne D."/>
        </authorList>
    </citation>
    <scope>NUCLEOTIDE SEQUENCE [LARGE SCALE GENOMIC DNA]</scope>
    <source>
        <strain evidence="2 7">VRECG27</strain>
    </source>
</reference>
<keyword evidence="1" id="KW-0812">Transmembrane</keyword>
<organism evidence="3 5">
    <name type="scientific">Enterococcus faecium</name>
    <name type="common">Streptococcus faecium</name>
    <dbReference type="NCBI Taxonomy" id="1352"/>
    <lineage>
        <taxon>Bacteria</taxon>
        <taxon>Bacillati</taxon>
        <taxon>Bacillota</taxon>
        <taxon>Bacilli</taxon>
        <taxon>Lactobacillales</taxon>
        <taxon>Enterococcaceae</taxon>
        <taxon>Enterococcus</taxon>
    </lineage>
</organism>
<protein>
    <submittedName>
        <fullName evidence="3">Uncharacterized protein</fullName>
    </submittedName>
</protein>
<evidence type="ECO:0000313" key="4">
    <source>
        <dbReference type="EMBL" id="PZM53127.1"/>
    </source>
</evidence>
<dbReference type="Proteomes" id="UP000249070">
    <property type="component" value="Unassembled WGS sequence"/>
</dbReference>
<evidence type="ECO:0000256" key="1">
    <source>
        <dbReference type="SAM" id="Phobius"/>
    </source>
</evidence>
<sequence length="61" mass="7425">MTTPPKISIPQKRGVVNKFYKAVDTPFLSRYYVYVDELVIIFCLINRLITKYFYFEQKIRR</sequence>
<evidence type="ECO:0000313" key="5">
    <source>
        <dbReference type="Proteomes" id="UP000191171"/>
    </source>
</evidence>
<accession>A0A1S8KVI2</accession>
<keyword evidence="1" id="KW-1133">Transmembrane helix</keyword>
<dbReference type="EMBL" id="WEFP01000001">
    <property type="protein sequence ID" value="KAB7577082.1"/>
    <property type="molecule type" value="Genomic_DNA"/>
</dbReference>
<reference evidence="3 5" key="1">
    <citation type="submission" date="2017-02" db="EMBL/GenBank/DDBJ databases">
        <title>Clonality and virulence of isolates of VRE in Hematopoietic Stem Cell Transplanted (HSCT) patients.</title>
        <authorList>
            <person name="Marchi A.P."/>
            <person name="Martins R.C."/>
            <person name="Marie S.K."/>
            <person name="Levin A.S."/>
            <person name="Costa S.F."/>
        </authorList>
    </citation>
    <scope>NUCLEOTIDE SEQUENCE [LARGE SCALE GENOMIC DNA]</scope>
    <source>
        <strain evidence="3 5">LIM1759</strain>
    </source>
</reference>
<dbReference type="Proteomes" id="UP000191171">
    <property type="component" value="Unassembled WGS sequence"/>
</dbReference>